<dbReference type="GeneID" id="30967833"/>
<keyword evidence="6" id="KW-0521">NADP</keyword>
<dbReference type="RefSeq" id="XP_020044277.1">
    <property type="nucleotide sequence ID" value="XM_020194197.1"/>
</dbReference>
<accession>A0A1D2V8L2</accession>
<comment type="cofactor">
    <cofactor evidence="1">
        <name>FAD</name>
        <dbReference type="ChEBI" id="CHEBI:57692"/>
    </cofactor>
</comment>
<dbReference type="InterPro" id="IPR004621">
    <property type="entry name" value="Fadh2_euk"/>
</dbReference>
<evidence type="ECO:0000256" key="3">
    <source>
        <dbReference type="ARBA" id="ARBA00006743"/>
    </source>
</evidence>
<dbReference type="AlphaFoldDB" id="A0A1D2V8L2"/>
<dbReference type="InterPro" id="IPR029041">
    <property type="entry name" value="FAD-linked_oxidoreductase-like"/>
</dbReference>
<evidence type="ECO:0000256" key="7">
    <source>
        <dbReference type="ARBA" id="ARBA00023002"/>
    </source>
</evidence>
<evidence type="ECO:0000256" key="4">
    <source>
        <dbReference type="ARBA" id="ARBA00022630"/>
    </source>
</evidence>
<evidence type="ECO:0000256" key="9">
    <source>
        <dbReference type="SAM" id="MobiDB-lite"/>
    </source>
</evidence>
<feature type="region of interest" description="Disordered" evidence="9">
    <location>
        <begin position="30"/>
        <end position="54"/>
    </location>
</feature>
<keyword evidence="4" id="KW-0285">Flavoprotein</keyword>
<dbReference type="Pfam" id="PF02219">
    <property type="entry name" value="MTHFR"/>
    <property type="match status" value="1"/>
</dbReference>
<evidence type="ECO:0000256" key="6">
    <source>
        <dbReference type="ARBA" id="ARBA00022857"/>
    </source>
</evidence>
<evidence type="ECO:0000256" key="1">
    <source>
        <dbReference type="ARBA" id="ARBA00001974"/>
    </source>
</evidence>
<dbReference type="InParanoid" id="A0A1D2V8L2"/>
<dbReference type="GO" id="GO:0009086">
    <property type="term" value="P:methionine biosynthetic process"/>
    <property type="evidence" value="ECO:0007669"/>
    <property type="project" value="EnsemblFungi"/>
</dbReference>
<dbReference type="PANTHER" id="PTHR45754:SF3">
    <property type="entry name" value="METHYLENETETRAHYDROFOLATE REDUCTASE (NADPH)"/>
    <property type="match status" value="1"/>
</dbReference>
<keyword evidence="5" id="KW-0274">FAD</keyword>
<gene>
    <name evidence="11" type="ORF">ASCRUDRAFT_78271</name>
</gene>
<dbReference type="FunFam" id="3.20.20.220:FF:000002">
    <property type="entry name" value="Methylenetetrahydrofolate reductase"/>
    <property type="match status" value="1"/>
</dbReference>
<protein>
    <submittedName>
        <fullName evidence="11">Methylenetetrahydrofolate reduct</fullName>
    </submittedName>
</protein>
<comment type="similarity">
    <text evidence="3">Belongs to the methylenetetrahydrofolate reductase family.</text>
</comment>
<comment type="pathway">
    <text evidence="2 8">One-carbon metabolism; tetrahydrofolate interconversion.</text>
</comment>
<dbReference type="EMBL" id="KV454497">
    <property type="protein sequence ID" value="ODV57970.1"/>
    <property type="molecule type" value="Genomic_DNA"/>
</dbReference>
<dbReference type="CDD" id="cd00537">
    <property type="entry name" value="MTHFR"/>
    <property type="match status" value="1"/>
</dbReference>
<dbReference type="FunCoup" id="A0A1D2V8L2">
    <property type="interactions" value="429"/>
</dbReference>
<feature type="domain" description="MTHFR SAM-binding regulatory" evidence="10">
    <location>
        <begin position="379"/>
        <end position="703"/>
    </location>
</feature>
<evidence type="ECO:0000256" key="5">
    <source>
        <dbReference type="ARBA" id="ARBA00022827"/>
    </source>
</evidence>
<dbReference type="GO" id="GO:0071949">
    <property type="term" value="F:FAD binding"/>
    <property type="evidence" value="ECO:0007669"/>
    <property type="project" value="TreeGrafter"/>
</dbReference>
<dbReference type="PANTHER" id="PTHR45754">
    <property type="entry name" value="METHYLENETETRAHYDROFOLATE REDUCTASE"/>
    <property type="match status" value="1"/>
</dbReference>
<sequence>MKITDKLLKAHSNDYSFAQTNGIQHLNLNDQTDQTDQNDQNDQNKNSKESSSSSSSIFSSLIEKSDLYQNNNHYNHTTFSFEFFPPKTSQGVQNLYDRIDRMYNLNPLFIDITWNAGGKVSKLTNQIVNVTQSILGLETCMHLTCTNMSIDLIDNALLNAYSSGCQNILALRGDPPINDNNNNSDSSAFDNGKFKYAKDLIKYIRSKYGDYFCIGVAGYPEGHPEESDSAVLLSYLKQKIDAGGDFIITQMFYDVDNFLNWCNVLKNDWKISVPIIPGIMPISTYSSFIRRATWSHINIPDSFLSVLKPFKDDDAKIKELGAELITEMCRTLIDSNLVNHLHFYTMNLESSTISILEKLNLLNNFVINNSDNNENDDYFPWRKSLNPSRSTESIRPIFWQNKKFNYFIRTKNWDEFPNGRWGNSNSPAFGEIDLFNGSLLRHSSNKILKLWDRPTSLNNLIQLFIDYLNGKLSMLPWCDSPINSLEISDYLNNLIDLNFKGILTVNSQPKINGVKSTSKIHGWGPRNGFIYKKQYLEFFLPKTHLNKLINKIQTCNDILNNNNSNYNISGKNNNNKNDDYNILSFFAVDNLGTFYSNLKDLSKANAVTWGIFPNCEVIQPTIVEKVSFLAWKDEAYKLTEEWLLIYKNQNSQIDINKNENEKIYEDNLKSQKVLRNLIDNYVLVNIVDNDYVGNEKIFSLFDDFNCLEE</sequence>
<reference evidence="12" key="1">
    <citation type="submission" date="2016-05" db="EMBL/GenBank/DDBJ databases">
        <title>Comparative genomics of biotechnologically important yeasts.</title>
        <authorList>
            <consortium name="DOE Joint Genome Institute"/>
            <person name="Riley R."/>
            <person name="Haridas S."/>
            <person name="Wolfe K.H."/>
            <person name="Lopes M.R."/>
            <person name="Hittinger C.T."/>
            <person name="Goker M."/>
            <person name="Salamov A."/>
            <person name="Wisecaver J."/>
            <person name="Long T.M."/>
            <person name="Aerts A.L."/>
            <person name="Barry K."/>
            <person name="Choi C."/>
            <person name="Clum A."/>
            <person name="Coughlan A.Y."/>
            <person name="Deshpande S."/>
            <person name="Douglass A.P."/>
            <person name="Hanson S.J."/>
            <person name="Klenk H.-P."/>
            <person name="Labutti K."/>
            <person name="Lapidus A."/>
            <person name="Lindquist E."/>
            <person name="Lipzen A."/>
            <person name="Meier-Kolthoff J.P."/>
            <person name="Ohm R.A."/>
            <person name="Otillar R.P."/>
            <person name="Pangilinan J."/>
            <person name="Peng Y."/>
            <person name="Rokas A."/>
            <person name="Rosa C.A."/>
            <person name="Scheuner C."/>
            <person name="Sibirny A.A."/>
            <person name="Slot J.C."/>
            <person name="Stielow J.B."/>
            <person name="Sun H."/>
            <person name="Kurtzman C.P."/>
            <person name="Blackwell M."/>
            <person name="Grigoriev I.V."/>
            <person name="Jeffries T.W."/>
        </authorList>
    </citation>
    <scope>NUCLEOTIDE SEQUENCE [LARGE SCALE GENOMIC DNA]</scope>
    <source>
        <strain evidence="12">DSM 1968</strain>
    </source>
</reference>
<evidence type="ECO:0000256" key="2">
    <source>
        <dbReference type="ARBA" id="ARBA00004777"/>
    </source>
</evidence>
<proteinExistence type="inferred from homology"/>
<dbReference type="UniPathway" id="UPA00193"/>
<dbReference type="InterPro" id="IPR053806">
    <property type="entry name" value="MTHFR_C"/>
</dbReference>
<name>A0A1D2V8L2_9ASCO</name>
<evidence type="ECO:0000259" key="10">
    <source>
        <dbReference type="Pfam" id="PF21895"/>
    </source>
</evidence>
<dbReference type="NCBIfam" id="TIGR00677">
    <property type="entry name" value="fadh2_euk"/>
    <property type="match status" value="1"/>
</dbReference>
<dbReference type="Gene3D" id="3.20.20.220">
    <property type="match status" value="1"/>
</dbReference>
<dbReference type="GO" id="GO:0004489">
    <property type="term" value="F:methylenetetrahydrofolate reductase [NAD(P)H] activity"/>
    <property type="evidence" value="ECO:0007669"/>
    <property type="project" value="EnsemblFungi"/>
</dbReference>
<keyword evidence="7" id="KW-0560">Oxidoreductase</keyword>
<evidence type="ECO:0000313" key="12">
    <source>
        <dbReference type="Proteomes" id="UP000095038"/>
    </source>
</evidence>
<dbReference type="GO" id="GO:0005829">
    <property type="term" value="C:cytosol"/>
    <property type="evidence" value="ECO:0007669"/>
    <property type="project" value="TreeGrafter"/>
</dbReference>
<dbReference type="STRING" id="1344418.A0A1D2V8L2"/>
<dbReference type="SUPFAM" id="SSF51730">
    <property type="entry name" value="FAD-linked oxidoreductase"/>
    <property type="match status" value="1"/>
</dbReference>
<dbReference type="OrthoDB" id="16284at2759"/>
<evidence type="ECO:0000313" key="11">
    <source>
        <dbReference type="EMBL" id="ODV57970.1"/>
    </source>
</evidence>
<keyword evidence="12" id="KW-1185">Reference proteome</keyword>
<dbReference type="GO" id="GO:0035999">
    <property type="term" value="P:tetrahydrofolate interconversion"/>
    <property type="evidence" value="ECO:0007669"/>
    <property type="project" value="UniProtKB-UniPathway"/>
</dbReference>
<dbReference type="InterPro" id="IPR003171">
    <property type="entry name" value="Mehydrof_redctse-like"/>
</dbReference>
<dbReference type="Pfam" id="PF21895">
    <property type="entry name" value="MTHFR_C"/>
    <property type="match status" value="1"/>
</dbReference>
<organism evidence="11 12">
    <name type="scientific">Ascoidea rubescens DSM 1968</name>
    <dbReference type="NCBI Taxonomy" id="1344418"/>
    <lineage>
        <taxon>Eukaryota</taxon>
        <taxon>Fungi</taxon>
        <taxon>Dikarya</taxon>
        <taxon>Ascomycota</taxon>
        <taxon>Saccharomycotina</taxon>
        <taxon>Saccharomycetes</taxon>
        <taxon>Ascoideaceae</taxon>
        <taxon>Ascoidea</taxon>
    </lineage>
</organism>
<evidence type="ECO:0000256" key="8">
    <source>
        <dbReference type="RuleBase" id="RU004254"/>
    </source>
</evidence>
<dbReference type="Proteomes" id="UP000095038">
    <property type="component" value="Unassembled WGS sequence"/>
</dbReference>